<protein>
    <submittedName>
        <fullName evidence="4">Response regulator</fullName>
    </submittedName>
</protein>
<accession>A0ABX6C0I8</accession>
<reference evidence="4 5" key="2">
    <citation type="submission" date="2019-10" db="EMBL/GenBank/DDBJ databases">
        <title>Thermopilla bonchosmolovskayae gen. nov., sp. nov., a moderately thermophilic Chloroflexi bacterium from a Chukotka hot spring (Arctic, Russia), representing a novel classis Thermopillaia, which include previously uncultivated lineage OLB14.</title>
        <authorList>
            <person name="Kochetkova T.V."/>
            <person name="Zayulina K.S."/>
            <person name="Zhigarkov V.S."/>
            <person name="Minaev N.V."/>
            <person name="Novikov A."/>
            <person name="Toshchakov S.V."/>
            <person name="Elcheninov A.G."/>
            <person name="Kublanov I.V."/>
        </authorList>
    </citation>
    <scope>NUCLEOTIDE SEQUENCE [LARGE SCALE GENOMIC DNA]</scope>
    <source>
        <strain evidence="4 5">3753O</strain>
    </source>
</reference>
<name>A0ABX6C0I8_9CHLR</name>
<proteinExistence type="predicted"/>
<dbReference type="EMBL" id="CP042829">
    <property type="protein sequence ID" value="QFG02787.1"/>
    <property type="molecule type" value="Genomic_DNA"/>
</dbReference>
<dbReference type="SUPFAM" id="SSF52172">
    <property type="entry name" value="CheY-like"/>
    <property type="match status" value="1"/>
</dbReference>
<evidence type="ECO:0000256" key="1">
    <source>
        <dbReference type="ARBA" id="ARBA00022553"/>
    </source>
</evidence>
<dbReference type="PANTHER" id="PTHR44591:SF3">
    <property type="entry name" value="RESPONSE REGULATORY DOMAIN-CONTAINING PROTEIN"/>
    <property type="match status" value="1"/>
</dbReference>
<dbReference type="Proteomes" id="UP000326331">
    <property type="component" value="Chromosome"/>
</dbReference>
<dbReference type="SMART" id="SM00448">
    <property type="entry name" value="REC"/>
    <property type="match status" value="1"/>
</dbReference>
<organism evidence="4 5">
    <name type="scientific">Tepidiforma bonchosmolovskayae</name>
    <dbReference type="NCBI Taxonomy" id="2601677"/>
    <lineage>
        <taxon>Bacteria</taxon>
        <taxon>Bacillati</taxon>
        <taxon>Chloroflexota</taxon>
        <taxon>Tepidiformia</taxon>
        <taxon>Tepidiformales</taxon>
        <taxon>Tepidiformaceae</taxon>
        <taxon>Tepidiforma</taxon>
    </lineage>
</organism>
<dbReference type="InterPro" id="IPR050595">
    <property type="entry name" value="Bact_response_regulator"/>
</dbReference>
<dbReference type="PANTHER" id="PTHR44591">
    <property type="entry name" value="STRESS RESPONSE REGULATOR PROTEIN 1"/>
    <property type="match status" value="1"/>
</dbReference>
<keyword evidence="1 2" id="KW-0597">Phosphoprotein</keyword>
<gene>
    <name evidence="4" type="ORF">Tbon_05615</name>
</gene>
<keyword evidence="5" id="KW-1185">Reference proteome</keyword>
<evidence type="ECO:0000313" key="4">
    <source>
        <dbReference type="EMBL" id="QFG02787.1"/>
    </source>
</evidence>
<feature type="modified residue" description="4-aspartylphosphate" evidence="2">
    <location>
        <position position="68"/>
    </location>
</feature>
<dbReference type="InterPro" id="IPR001789">
    <property type="entry name" value="Sig_transdc_resp-reg_receiver"/>
</dbReference>
<evidence type="ECO:0000313" key="5">
    <source>
        <dbReference type="Proteomes" id="UP000326331"/>
    </source>
</evidence>
<dbReference type="PROSITE" id="PS50110">
    <property type="entry name" value="RESPONSE_REGULATORY"/>
    <property type="match status" value="1"/>
</dbReference>
<dbReference type="Pfam" id="PF00072">
    <property type="entry name" value="Response_reg"/>
    <property type="match status" value="1"/>
</dbReference>
<reference evidence="4 5" key="1">
    <citation type="submission" date="2019-08" db="EMBL/GenBank/DDBJ databases">
        <authorList>
            <person name="Toschakov S.V."/>
        </authorList>
    </citation>
    <scope>NUCLEOTIDE SEQUENCE [LARGE SCALE GENOMIC DNA]</scope>
    <source>
        <strain evidence="4 5">3753O</strain>
    </source>
</reference>
<dbReference type="Gene3D" id="3.40.50.2300">
    <property type="match status" value="1"/>
</dbReference>
<evidence type="ECO:0000256" key="2">
    <source>
        <dbReference type="PROSITE-ProRule" id="PRU00169"/>
    </source>
</evidence>
<dbReference type="InterPro" id="IPR011006">
    <property type="entry name" value="CheY-like_superfamily"/>
</dbReference>
<evidence type="ECO:0000259" key="3">
    <source>
        <dbReference type="PROSITE" id="PS50110"/>
    </source>
</evidence>
<feature type="domain" description="Response regulatory" evidence="3">
    <location>
        <begin position="19"/>
        <end position="133"/>
    </location>
</feature>
<sequence length="142" mass="15319">MPGPGRPGGRPEDVPMAATILVVDDDDPVRVMLARLLRTHGFTVLQAAHAAEARAILEREQVDLVVSDIVMPGESGIELRRAVLEQRPELPFILISGYSAEGPAEFAARAPRTIFVQKPFAADQFLRLVEATLGTGHQRSGG</sequence>